<keyword evidence="13 17" id="KW-0238">DNA-binding</keyword>
<evidence type="ECO:0000256" key="13">
    <source>
        <dbReference type="ARBA" id="ARBA00023125"/>
    </source>
</evidence>
<dbReference type="CDD" id="cd08637">
    <property type="entry name" value="DNA_pol_A_pol_I_C"/>
    <property type="match status" value="1"/>
</dbReference>
<keyword evidence="7 17" id="KW-0235">DNA replication</keyword>
<keyword evidence="10" id="KW-0378">Hydrolase</keyword>
<dbReference type="AlphaFoldDB" id="A0A1M4W3I3"/>
<dbReference type="PANTHER" id="PTHR10133:SF27">
    <property type="entry name" value="DNA POLYMERASE NU"/>
    <property type="match status" value="1"/>
</dbReference>
<evidence type="ECO:0000259" key="18">
    <source>
        <dbReference type="SMART" id="SM00474"/>
    </source>
</evidence>
<protein>
    <recommendedName>
        <fullName evidence="4 16">DNA polymerase I</fullName>
        <ecNumber evidence="3 16">2.7.7.7</ecNumber>
    </recommendedName>
</protein>
<keyword evidence="14 17" id="KW-0234">DNA repair</keyword>
<evidence type="ECO:0000256" key="16">
    <source>
        <dbReference type="NCBIfam" id="TIGR00593"/>
    </source>
</evidence>
<evidence type="ECO:0000259" key="20">
    <source>
        <dbReference type="SMART" id="SM00482"/>
    </source>
</evidence>
<organism evidence="21 22">
    <name type="scientific">Seinonella peptonophila</name>
    <dbReference type="NCBI Taxonomy" id="112248"/>
    <lineage>
        <taxon>Bacteria</taxon>
        <taxon>Bacillati</taxon>
        <taxon>Bacillota</taxon>
        <taxon>Bacilli</taxon>
        <taxon>Bacillales</taxon>
        <taxon>Thermoactinomycetaceae</taxon>
        <taxon>Seinonella</taxon>
    </lineage>
</organism>
<dbReference type="EC" id="2.7.7.7" evidence="3 16"/>
<comment type="catalytic activity">
    <reaction evidence="15 17">
        <text>DNA(n) + a 2'-deoxyribonucleoside 5'-triphosphate = DNA(n+1) + diphosphate</text>
        <dbReference type="Rhea" id="RHEA:22508"/>
        <dbReference type="Rhea" id="RHEA-COMP:17339"/>
        <dbReference type="Rhea" id="RHEA-COMP:17340"/>
        <dbReference type="ChEBI" id="CHEBI:33019"/>
        <dbReference type="ChEBI" id="CHEBI:61560"/>
        <dbReference type="ChEBI" id="CHEBI:173112"/>
        <dbReference type="EC" id="2.7.7.7"/>
    </reaction>
</comment>
<evidence type="ECO:0000313" key="22">
    <source>
        <dbReference type="Proteomes" id="UP000184476"/>
    </source>
</evidence>
<dbReference type="GO" id="GO:0003887">
    <property type="term" value="F:DNA-directed DNA polymerase activity"/>
    <property type="evidence" value="ECO:0007669"/>
    <property type="project" value="UniProtKB-UniRule"/>
</dbReference>
<evidence type="ECO:0000256" key="7">
    <source>
        <dbReference type="ARBA" id="ARBA00022705"/>
    </source>
</evidence>
<dbReference type="InterPro" id="IPR020045">
    <property type="entry name" value="DNA_polI_H3TH"/>
</dbReference>
<evidence type="ECO:0000256" key="17">
    <source>
        <dbReference type="RuleBase" id="RU004460"/>
    </source>
</evidence>
<dbReference type="GO" id="GO:0008409">
    <property type="term" value="F:5'-3' exonuclease activity"/>
    <property type="evidence" value="ECO:0007669"/>
    <property type="project" value="InterPro"/>
</dbReference>
<dbReference type="FunFam" id="1.10.150.20:FF:000003">
    <property type="entry name" value="DNA polymerase I"/>
    <property type="match status" value="1"/>
</dbReference>
<dbReference type="GO" id="GO:0006261">
    <property type="term" value="P:DNA-templated DNA replication"/>
    <property type="evidence" value="ECO:0007669"/>
    <property type="project" value="UniProtKB-UniRule"/>
</dbReference>
<dbReference type="SUPFAM" id="SSF47807">
    <property type="entry name" value="5' to 3' exonuclease, C-terminal subdomain"/>
    <property type="match status" value="1"/>
</dbReference>
<evidence type="ECO:0000256" key="6">
    <source>
        <dbReference type="ARBA" id="ARBA00022695"/>
    </source>
</evidence>
<proteinExistence type="inferred from homology"/>
<dbReference type="Gene3D" id="1.20.1060.10">
    <property type="entry name" value="Taq DNA Polymerase, Chain T, domain 4"/>
    <property type="match status" value="1"/>
</dbReference>
<evidence type="ECO:0000256" key="3">
    <source>
        <dbReference type="ARBA" id="ARBA00012417"/>
    </source>
</evidence>
<evidence type="ECO:0000256" key="2">
    <source>
        <dbReference type="ARBA" id="ARBA00011541"/>
    </source>
</evidence>
<evidence type="ECO:0000256" key="11">
    <source>
        <dbReference type="ARBA" id="ARBA00022839"/>
    </source>
</evidence>
<keyword evidence="11" id="KW-0269">Exonuclease</keyword>
<dbReference type="SMART" id="SM00279">
    <property type="entry name" value="HhH2"/>
    <property type="match status" value="1"/>
</dbReference>
<dbReference type="CDD" id="cd06140">
    <property type="entry name" value="DNA_polA_I_Bacillus_like_exo"/>
    <property type="match status" value="1"/>
</dbReference>
<dbReference type="SMART" id="SM00475">
    <property type="entry name" value="53EXOc"/>
    <property type="match status" value="1"/>
</dbReference>
<dbReference type="NCBIfam" id="TIGR00593">
    <property type="entry name" value="pola"/>
    <property type="match status" value="1"/>
</dbReference>
<dbReference type="InterPro" id="IPR020046">
    <property type="entry name" value="5-3_exonucl_a-hlix_arch_N"/>
</dbReference>
<dbReference type="GO" id="GO:0006302">
    <property type="term" value="P:double-strand break repair"/>
    <property type="evidence" value="ECO:0007669"/>
    <property type="project" value="TreeGrafter"/>
</dbReference>
<keyword evidence="22" id="KW-1185">Reference proteome</keyword>
<evidence type="ECO:0000259" key="19">
    <source>
        <dbReference type="SMART" id="SM00475"/>
    </source>
</evidence>
<dbReference type="STRING" id="112248.SAMN05444392_10313"/>
<dbReference type="InterPro" id="IPR001098">
    <property type="entry name" value="DNA-dir_DNA_pol_A_palm_dom"/>
</dbReference>
<dbReference type="Gene3D" id="3.30.420.10">
    <property type="entry name" value="Ribonuclease H-like superfamily/Ribonuclease H"/>
    <property type="match status" value="1"/>
</dbReference>
<evidence type="ECO:0000256" key="12">
    <source>
        <dbReference type="ARBA" id="ARBA00022932"/>
    </source>
</evidence>
<evidence type="ECO:0000313" key="21">
    <source>
        <dbReference type="EMBL" id="SHE75757.1"/>
    </source>
</evidence>
<comment type="similarity">
    <text evidence="1 17">Belongs to the DNA polymerase type-A family.</text>
</comment>
<dbReference type="FunFam" id="1.20.1060.10:FF:000001">
    <property type="entry name" value="DNA polymerase I"/>
    <property type="match status" value="1"/>
</dbReference>
<dbReference type="PROSITE" id="PS00447">
    <property type="entry name" value="DNA_POLYMERASE_A"/>
    <property type="match status" value="1"/>
</dbReference>
<dbReference type="Pfam" id="PF01367">
    <property type="entry name" value="5_3_exonuc"/>
    <property type="match status" value="1"/>
</dbReference>
<dbReference type="PRINTS" id="PR00868">
    <property type="entry name" value="DNAPOLI"/>
</dbReference>
<evidence type="ECO:0000256" key="1">
    <source>
        <dbReference type="ARBA" id="ARBA00007705"/>
    </source>
</evidence>
<name>A0A1M4W3I3_9BACL</name>
<gene>
    <name evidence="17" type="primary">polA</name>
    <name evidence="21" type="ORF">SAMN05444392_10313</name>
</gene>
<dbReference type="InterPro" id="IPR019760">
    <property type="entry name" value="DNA-dir_DNA_pol_A_CS"/>
</dbReference>
<evidence type="ECO:0000256" key="4">
    <source>
        <dbReference type="ARBA" id="ARBA00020311"/>
    </source>
</evidence>
<dbReference type="GO" id="GO:0008408">
    <property type="term" value="F:3'-5' exonuclease activity"/>
    <property type="evidence" value="ECO:0007669"/>
    <property type="project" value="InterPro"/>
</dbReference>
<evidence type="ECO:0000256" key="10">
    <source>
        <dbReference type="ARBA" id="ARBA00022801"/>
    </source>
</evidence>
<dbReference type="SUPFAM" id="SSF53098">
    <property type="entry name" value="Ribonuclease H-like"/>
    <property type="match status" value="1"/>
</dbReference>
<dbReference type="Pfam" id="PF02739">
    <property type="entry name" value="5_3_exonuc_N"/>
    <property type="match status" value="1"/>
</dbReference>
<dbReference type="CDD" id="cd09859">
    <property type="entry name" value="PIN_53EXO"/>
    <property type="match status" value="1"/>
</dbReference>
<evidence type="ECO:0000256" key="9">
    <source>
        <dbReference type="ARBA" id="ARBA00022763"/>
    </source>
</evidence>
<keyword evidence="12 17" id="KW-0239">DNA-directed DNA polymerase</keyword>
<evidence type="ECO:0000256" key="14">
    <source>
        <dbReference type="ARBA" id="ARBA00023204"/>
    </source>
</evidence>
<dbReference type="NCBIfam" id="NF004397">
    <property type="entry name" value="PRK05755.1"/>
    <property type="match status" value="1"/>
</dbReference>
<evidence type="ECO:0000256" key="8">
    <source>
        <dbReference type="ARBA" id="ARBA00022722"/>
    </source>
</evidence>
<dbReference type="SMART" id="SM00474">
    <property type="entry name" value="35EXOc"/>
    <property type="match status" value="1"/>
</dbReference>
<keyword evidence="9 17" id="KW-0227">DNA damage</keyword>
<dbReference type="RefSeq" id="WP_073154124.1">
    <property type="nucleotide sequence ID" value="NZ_FQVL01000003.1"/>
</dbReference>
<dbReference type="EMBL" id="FQVL01000003">
    <property type="protein sequence ID" value="SHE75757.1"/>
    <property type="molecule type" value="Genomic_DNA"/>
</dbReference>
<dbReference type="InterPro" id="IPR029060">
    <property type="entry name" value="PIN-like_dom_sf"/>
</dbReference>
<evidence type="ECO:0000256" key="15">
    <source>
        <dbReference type="ARBA" id="ARBA00049244"/>
    </source>
</evidence>
<comment type="subunit">
    <text evidence="2 17">Single-chain monomer with multiple functions.</text>
</comment>
<dbReference type="PANTHER" id="PTHR10133">
    <property type="entry name" value="DNA POLYMERASE I"/>
    <property type="match status" value="1"/>
</dbReference>
<dbReference type="InterPro" id="IPR012337">
    <property type="entry name" value="RNaseH-like_sf"/>
</dbReference>
<evidence type="ECO:0000256" key="5">
    <source>
        <dbReference type="ARBA" id="ARBA00022679"/>
    </source>
</evidence>
<dbReference type="GO" id="GO:0003677">
    <property type="term" value="F:DNA binding"/>
    <property type="evidence" value="ECO:0007669"/>
    <property type="project" value="UniProtKB-UniRule"/>
</dbReference>
<dbReference type="SUPFAM" id="SSF56672">
    <property type="entry name" value="DNA/RNA polymerases"/>
    <property type="match status" value="1"/>
</dbReference>
<keyword evidence="5 17" id="KW-0808">Transferase</keyword>
<feature type="domain" description="3'-5' exonuclease" evidence="18">
    <location>
        <begin position="302"/>
        <end position="473"/>
    </location>
</feature>
<keyword evidence="8" id="KW-0540">Nuclease</keyword>
<dbReference type="InterPro" id="IPR002298">
    <property type="entry name" value="DNA_polymerase_A"/>
</dbReference>
<dbReference type="FunFam" id="1.10.150.20:FF:000002">
    <property type="entry name" value="DNA polymerase I"/>
    <property type="match status" value="1"/>
</dbReference>
<accession>A0A1M4W3I3</accession>
<dbReference type="InterPro" id="IPR036397">
    <property type="entry name" value="RNaseH_sf"/>
</dbReference>
<dbReference type="FunFam" id="3.40.50.1010:FF:000001">
    <property type="entry name" value="DNA polymerase I"/>
    <property type="match status" value="1"/>
</dbReference>
<dbReference type="OrthoDB" id="9806424at2"/>
<dbReference type="InterPro" id="IPR008918">
    <property type="entry name" value="HhH2"/>
</dbReference>
<dbReference type="Gene3D" id="3.40.50.1010">
    <property type="entry name" value="5'-nuclease"/>
    <property type="match status" value="1"/>
</dbReference>
<feature type="domain" description="5'-3' exonuclease" evidence="19">
    <location>
        <begin position="2"/>
        <end position="261"/>
    </location>
</feature>
<dbReference type="Proteomes" id="UP000184476">
    <property type="component" value="Unassembled WGS sequence"/>
</dbReference>
<dbReference type="Gene3D" id="1.10.150.20">
    <property type="entry name" value="5' to 3' exonuclease, C-terminal subdomain"/>
    <property type="match status" value="2"/>
</dbReference>
<dbReference type="InterPro" id="IPR043502">
    <property type="entry name" value="DNA/RNA_pol_sf"/>
</dbReference>
<dbReference type="InterPro" id="IPR002562">
    <property type="entry name" value="3'-5'_exonuclease_dom"/>
</dbReference>
<dbReference type="SMART" id="SM00482">
    <property type="entry name" value="POLAc"/>
    <property type="match status" value="1"/>
</dbReference>
<dbReference type="Pfam" id="PF00476">
    <property type="entry name" value="DNA_pol_A"/>
    <property type="match status" value="1"/>
</dbReference>
<dbReference type="InterPro" id="IPR036279">
    <property type="entry name" value="5-3_exonuclease_C_sf"/>
</dbReference>
<keyword evidence="6 17" id="KW-0548">Nucleotidyltransferase</keyword>
<dbReference type="Pfam" id="PF22619">
    <property type="entry name" value="DNA_polI_exo1"/>
    <property type="match status" value="1"/>
</dbReference>
<feature type="domain" description="DNA-directed DNA polymerase family A palm" evidence="20">
    <location>
        <begin position="638"/>
        <end position="845"/>
    </location>
</feature>
<sequence length="887" mass="101450">MGKLVCIDGNSILFRAFFALPPLTNQQGIHTNAVYGFTMMLLRILEEEQPSHIVVAMDKGKMTFRHETYADYKGKRDKTPSELSEQIPYLQQVLDAFQVCYVEVDQYEADDIIGTFVKEAEKQQMKSVVISGDKDLLQLVSPYTQVLLTKRGVTEVERYDEEKLAERYGLRPEQIIDLKGLMGDSSDHIPGIPGVGEKTALKLLKQYPSVEEVIAHVDELPGKKLQERVTEHQDLARLSKELATIYRQVPLSRSIDELKCLEPNYEKLRQIFQQLGFKTLLEKLAPNSIEEDQHIEMQNIPYQIVTQLDHSLEDQLQQQKTWALHAELTAENPHHATLLGIAISDGEHQYYFPVDAINYNQVLKQWIADDHSPKILFDSKQIEIALMRVDIQLNGIQEDILLAAYLLNPSEGTQNLSDVVSHYRPDLSLPQDEAVYGKGAKRKQLEGDQLAAHLARKTAAQYALVETLQTELAEKDLSELYQLELKLARVLAEMEFVGVKVDRGALELLGTEIKERVDQLYSEVMEIAGTTFNLNSPKQLGEILFDKLGLPVIKRTKTGYSTSADVLEKLAPQHEIVEKILLYRQVVKLYSTYIEGLRKELGDDDRIHTQFHQTIAATGRLSSSEPNLQNIPIRLEEGRRIRKIFVPSSSDQRILAADYSQVELRVLAQLSKDPTLLRAFQENRDIHTQTAMDIFSVTEDQVTSLMRRQAKAVNFGIIYGISDYGLSQNLNISRKEAQQIIDRYFETYPQVKEYMDNIIEQARKDGYVTTHLGRRRYLPDIHARNYNLRSFAERTAMNTPIQGTAADVIKAAMLAVHQQMQKEKLSSRMLLQVHDELIFEVPEQELSRMKELLCEKMEKPFETFGMEDFSIRLHVDISDGANWYEAK</sequence>
<dbReference type="InterPro" id="IPR054690">
    <property type="entry name" value="DNA_polI_exonuclease"/>
</dbReference>
<dbReference type="InterPro" id="IPR002421">
    <property type="entry name" value="5-3_exonuclease"/>
</dbReference>
<dbReference type="CDD" id="cd09898">
    <property type="entry name" value="H3TH_53EXO"/>
    <property type="match status" value="1"/>
</dbReference>
<dbReference type="SUPFAM" id="SSF88723">
    <property type="entry name" value="PIN domain-like"/>
    <property type="match status" value="1"/>
</dbReference>
<reference evidence="21 22" key="1">
    <citation type="submission" date="2016-11" db="EMBL/GenBank/DDBJ databases">
        <authorList>
            <person name="Jaros S."/>
            <person name="Januszkiewicz K."/>
            <person name="Wedrychowicz H."/>
        </authorList>
    </citation>
    <scope>NUCLEOTIDE SEQUENCE [LARGE SCALE GENOMIC DNA]</scope>
    <source>
        <strain evidence="21 22">DSM 44666</strain>
    </source>
</reference>
<dbReference type="InterPro" id="IPR018320">
    <property type="entry name" value="DNA_polymerase_1"/>
</dbReference>
<dbReference type="Gene3D" id="3.30.70.370">
    <property type="match status" value="1"/>
</dbReference>